<protein>
    <submittedName>
        <fullName evidence="2">Uncharacterized protein</fullName>
    </submittedName>
</protein>
<feature type="compositionally biased region" description="Polar residues" evidence="1">
    <location>
        <begin position="12"/>
        <end position="27"/>
    </location>
</feature>
<comment type="caution">
    <text evidence="2">The sequence shown here is derived from an EMBL/GenBank/DDBJ whole genome shotgun (WGS) entry which is preliminary data.</text>
</comment>
<dbReference type="AlphaFoldDB" id="A0A510XVB0"/>
<feature type="region of interest" description="Disordered" evidence="1">
    <location>
        <begin position="12"/>
        <end position="37"/>
    </location>
</feature>
<dbReference type="RefSeq" id="WP_089346638.1">
    <property type="nucleotide sequence ID" value="NZ_BJUM01000014.1"/>
</dbReference>
<evidence type="ECO:0000313" key="3">
    <source>
        <dbReference type="Proteomes" id="UP000321419"/>
    </source>
</evidence>
<proteinExistence type="predicted"/>
<name>A0A510XVB0_9GAMM</name>
<dbReference type="EMBL" id="BJUM01000014">
    <property type="protein sequence ID" value="GEK54929.1"/>
    <property type="molecule type" value="Genomic_DNA"/>
</dbReference>
<accession>A0A510XVB0</accession>
<evidence type="ECO:0000313" key="2">
    <source>
        <dbReference type="EMBL" id="GEK54929.1"/>
    </source>
</evidence>
<reference evidence="2 3" key="1">
    <citation type="submission" date="2019-07" db="EMBL/GenBank/DDBJ databases">
        <title>Whole genome shotgun sequence of Pseudoalteromonas espejiana NBRC 102222.</title>
        <authorList>
            <person name="Hosoyama A."/>
            <person name="Uohara A."/>
            <person name="Ohji S."/>
            <person name="Ichikawa N."/>
        </authorList>
    </citation>
    <scope>NUCLEOTIDE SEQUENCE [LARGE SCALE GENOMIC DNA]</scope>
    <source>
        <strain evidence="2 3">NBRC 102222</strain>
    </source>
</reference>
<dbReference type="Proteomes" id="UP000321419">
    <property type="component" value="Unassembled WGS sequence"/>
</dbReference>
<evidence type="ECO:0000256" key="1">
    <source>
        <dbReference type="SAM" id="MobiDB-lite"/>
    </source>
</evidence>
<dbReference type="OrthoDB" id="6402377at2"/>
<feature type="compositionally biased region" description="Basic and acidic residues" evidence="1">
    <location>
        <begin position="28"/>
        <end position="37"/>
    </location>
</feature>
<keyword evidence="3" id="KW-1185">Reference proteome</keyword>
<sequence>MFDNIDFKSAVSNSRGAASGSPVSITHNKGEKKEEQTYKISKEAMDKCNFGYRDKVDIQFSPDFKVCRIIKTSAGLTLSQQTANNPHSSAVTRMLYKENIHPDLLKMAFDESGVETNKAMFENGDIDYKDGVLTFALKLVKK</sequence>
<organism evidence="2 3">
    <name type="scientific">Pseudoalteromonas espejiana</name>
    <dbReference type="NCBI Taxonomy" id="28107"/>
    <lineage>
        <taxon>Bacteria</taxon>
        <taxon>Pseudomonadati</taxon>
        <taxon>Pseudomonadota</taxon>
        <taxon>Gammaproteobacteria</taxon>
        <taxon>Alteromonadales</taxon>
        <taxon>Pseudoalteromonadaceae</taxon>
        <taxon>Pseudoalteromonas</taxon>
    </lineage>
</organism>
<gene>
    <name evidence="2" type="ORF">PES01_17740</name>
</gene>